<evidence type="ECO:0000313" key="3">
    <source>
        <dbReference type="Proteomes" id="UP000179179"/>
    </source>
</evidence>
<dbReference type="RefSeq" id="XP_022386041.1">
    <property type="nucleotide sequence ID" value="XM_022535026.1"/>
</dbReference>
<feature type="region of interest" description="Disordered" evidence="1">
    <location>
        <begin position="279"/>
        <end position="299"/>
    </location>
</feature>
<reference evidence="2 3" key="1">
    <citation type="journal article" date="2016" name="Genome Biol. Evol.">
        <title>Draft genome sequence of an aflatoxigenic Aspergillus species, A. bombycis.</title>
        <authorList>
            <person name="Moore G.G."/>
            <person name="Mack B.M."/>
            <person name="Beltz S.B."/>
            <person name="Gilbert M.K."/>
        </authorList>
    </citation>
    <scope>NUCLEOTIDE SEQUENCE [LARGE SCALE GENOMIC DNA]</scope>
    <source>
        <strain evidence="3">NRRL 26010</strain>
    </source>
</reference>
<feature type="region of interest" description="Disordered" evidence="1">
    <location>
        <begin position="1"/>
        <end position="24"/>
    </location>
</feature>
<keyword evidence="3" id="KW-1185">Reference proteome</keyword>
<dbReference type="AlphaFoldDB" id="A0A1F7ZSA4"/>
<sequence>MPSGPDGNINHQGASTTNNRSPILPANEPLMAPLNVYLASPKLQIAYGKVYVDYQTRLLRVSRTEIDSQIQQWKDSSHMTVLDQLHALTTNEQQALDAINCGHNAPKNLLAAGKLEWIQFGEYLPVNGMDHIKARSITIIMSLEGQSPTTAKEKLEPIEEKEDAQYGKKSNTWVKVHRRHIVPDTLIAYRLPFEFDEEDPGYIIIKQWIPEDFQEELFAHTRNLRDGIFIERKSSASTKLKVDDRKRDRKFGSRFLSRIKRGLEVAGLYRLYRKRIDEEDGESDTSTCPEGVEGEDNFDSISNLERDDSRISVLDSRVFEERRRSFPERTRNGEGICASMKDEKPIAVPLEFQLNDGGEVGQEDVEGIVGDLLYKYTAA</sequence>
<dbReference type="STRING" id="109264.A0A1F7ZSA4"/>
<evidence type="ECO:0000256" key="1">
    <source>
        <dbReference type="SAM" id="MobiDB-lite"/>
    </source>
</evidence>
<organism evidence="2 3">
    <name type="scientific">Aspergillus bombycis</name>
    <dbReference type="NCBI Taxonomy" id="109264"/>
    <lineage>
        <taxon>Eukaryota</taxon>
        <taxon>Fungi</taxon>
        <taxon>Dikarya</taxon>
        <taxon>Ascomycota</taxon>
        <taxon>Pezizomycotina</taxon>
        <taxon>Eurotiomycetes</taxon>
        <taxon>Eurotiomycetidae</taxon>
        <taxon>Eurotiales</taxon>
        <taxon>Aspergillaceae</taxon>
        <taxon>Aspergillus</taxon>
    </lineage>
</organism>
<feature type="compositionally biased region" description="Polar residues" evidence="1">
    <location>
        <begin position="9"/>
        <end position="21"/>
    </location>
</feature>
<evidence type="ECO:0000313" key="2">
    <source>
        <dbReference type="EMBL" id="OGM42324.1"/>
    </source>
</evidence>
<dbReference type="GeneID" id="34451287"/>
<name>A0A1F7ZSA4_9EURO</name>
<dbReference type="OrthoDB" id="6133115at2759"/>
<dbReference type="EMBL" id="LYCR01000091">
    <property type="protein sequence ID" value="OGM42324.1"/>
    <property type="molecule type" value="Genomic_DNA"/>
</dbReference>
<dbReference type="Proteomes" id="UP000179179">
    <property type="component" value="Unassembled WGS sequence"/>
</dbReference>
<comment type="caution">
    <text evidence="2">The sequence shown here is derived from an EMBL/GenBank/DDBJ whole genome shotgun (WGS) entry which is preliminary data.</text>
</comment>
<accession>A0A1F7ZSA4</accession>
<proteinExistence type="predicted"/>
<protein>
    <submittedName>
        <fullName evidence="2">Uncharacterized protein</fullName>
    </submittedName>
</protein>
<gene>
    <name evidence="2" type="ORF">ABOM_007897</name>
</gene>